<dbReference type="GO" id="GO:0005507">
    <property type="term" value="F:copper ion binding"/>
    <property type="evidence" value="ECO:0007669"/>
    <property type="project" value="TreeGrafter"/>
</dbReference>
<reference evidence="11 12" key="1">
    <citation type="journal article" date="2016" name="Nat. Commun.">
        <title>Thousands of microbial genomes shed light on interconnected biogeochemical processes in an aquifer system.</title>
        <authorList>
            <person name="Anantharaman K."/>
            <person name="Brown C.T."/>
            <person name="Hug L.A."/>
            <person name="Sharon I."/>
            <person name="Castelle C.J."/>
            <person name="Probst A.J."/>
            <person name="Thomas B.C."/>
            <person name="Singh A."/>
            <person name="Wilkins M.J."/>
            <person name="Karaoz U."/>
            <person name="Brodie E.L."/>
            <person name="Williams K.H."/>
            <person name="Hubbard S.S."/>
            <person name="Banfield J.F."/>
        </authorList>
    </citation>
    <scope>NUCLEOTIDE SEQUENCE [LARGE SCALE GENOMIC DNA]</scope>
</reference>
<comment type="similarity">
    <text evidence="2 10">Belongs to the purine nucleoside phosphorylase YfiH/LACC1 family.</text>
</comment>
<keyword evidence="5" id="KW-0378">Hydrolase</keyword>
<keyword evidence="3" id="KW-0808">Transferase</keyword>
<dbReference type="Gene3D" id="3.60.140.10">
    <property type="entry name" value="CNF1/YfiH-like putative cysteine hydrolases"/>
    <property type="match status" value="1"/>
</dbReference>
<protein>
    <recommendedName>
        <fullName evidence="10">Purine nucleoside phosphorylase</fullName>
    </recommendedName>
</protein>
<evidence type="ECO:0000256" key="4">
    <source>
        <dbReference type="ARBA" id="ARBA00022723"/>
    </source>
</evidence>
<dbReference type="EMBL" id="MHLP01000021">
    <property type="protein sequence ID" value="OGZ12512.1"/>
    <property type="molecule type" value="Genomic_DNA"/>
</dbReference>
<dbReference type="STRING" id="1798665.A2942_00165"/>
<dbReference type="InterPro" id="IPR003730">
    <property type="entry name" value="Cu_polyphenol_OxRdtase"/>
</dbReference>
<accession>A0A1G2DGG1</accession>
<sequence>MHRHLEKENREKYFKTLGVDSGRVVTADLIHGANVVGVSGQEGGIMVTKTDGLVTDTRGLLLTATAADCFLLYFYDPLKNVVGIAHAGWRGLLAGIVENTIAGLTQSFGVAPQDLLVSISPGIRGCHFEISPADKEKFKEYSQFVLERSGKVFVDLPGILRIKLLDKGISAKHIEDSEICTHCHEKEYFSYRRDKPKDVQVQIGYIGLI</sequence>
<evidence type="ECO:0000256" key="10">
    <source>
        <dbReference type="RuleBase" id="RU361274"/>
    </source>
</evidence>
<comment type="catalytic activity">
    <reaction evidence="9">
        <text>S-methyl-5'-thioadenosine + phosphate = 5-(methylsulfanyl)-alpha-D-ribose 1-phosphate + adenine</text>
        <dbReference type="Rhea" id="RHEA:11852"/>
        <dbReference type="ChEBI" id="CHEBI:16708"/>
        <dbReference type="ChEBI" id="CHEBI:17509"/>
        <dbReference type="ChEBI" id="CHEBI:43474"/>
        <dbReference type="ChEBI" id="CHEBI:58533"/>
        <dbReference type="EC" id="2.4.2.28"/>
    </reaction>
    <physiologicalReaction direction="left-to-right" evidence="9">
        <dbReference type="Rhea" id="RHEA:11853"/>
    </physiologicalReaction>
</comment>
<evidence type="ECO:0000256" key="1">
    <source>
        <dbReference type="ARBA" id="ARBA00000553"/>
    </source>
</evidence>
<dbReference type="Pfam" id="PF02578">
    <property type="entry name" value="Cu-oxidase_4"/>
    <property type="match status" value="1"/>
</dbReference>
<gene>
    <name evidence="11" type="ORF">A2942_00165</name>
</gene>
<organism evidence="11 12">
    <name type="scientific">Candidatus Lloydbacteria bacterium RIFCSPLOWO2_01_FULL_50_20</name>
    <dbReference type="NCBI Taxonomy" id="1798665"/>
    <lineage>
        <taxon>Bacteria</taxon>
        <taxon>Candidatus Lloydiibacteriota</taxon>
    </lineage>
</organism>
<dbReference type="NCBIfam" id="TIGR00726">
    <property type="entry name" value="peptidoglycan editing factor PgeF"/>
    <property type="match status" value="1"/>
</dbReference>
<dbReference type="SUPFAM" id="SSF64438">
    <property type="entry name" value="CNF1/YfiH-like putative cysteine hydrolases"/>
    <property type="match status" value="1"/>
</dbReference>
<evidence type="ECO:0000256" key="5">
    <source>
        <dbReference type="ARBA" id="ARBA00022801"/>
    </source>
</evidence>
<comment type="catalytic activity">
    <reaction evidence="8">
        <text>adenosine + phosphate = alpha-D-ribose 1-phosphate + adenine</text>
        <dbReference type="Rhea" id="RHEA:27642"/>
        <dbReference type="ChEBI" id="CHEBI:16335"/>
        <dbReference type="ChEBI" id="CHEBI:16708"/>
        <dbReference type="ChEBI" id="CHEBI:43474"/>
        <dbReference type="ChEBI" id="CHEBI:57720"/>
        <dbReference type="EC" id="2.4.2.1"/>
    </reaction>
    <physiologicalReaction direction="left-to-right" evidence="8">
        <dbReference type="Rhea" id="RHEA:27643"/>
    </physiologicalReaction>
</comment>
<evidence type="ECO:0000256" key="8">
    <source>
        <dbReference type="ARBA" id="ARBA00048968"/>
    </source>
</evidence>
<dbReference type="AlphaFoldDB" id="A0A1G2DGG1"/>
<evidence type="ECO:0000256" key="9">
    <source>
        <dbReference type="ARBA" id="ARBA00049893"/>
    </source>
</evidence>
<name>A0A1G2DGG1_9BACT</name>
<dbReference type="CDD" id="cd16833">
    <property type="entry name" value="YfiH"/>
    <property type="match status" value="1"/>
</dbReference>
<evidence type="ECO:0000313" key="11">
    <source>
        <dbReference type="EMBL" id="OGZ12512.1"/>
    </source>
</evidence>
<keyword evidence="4" id="KW-0479">Metal-binding</keyword>
<evidence type="ECO:0000256" key="2">
    <source>
        <dbReference type="ARBA" id="ARBA00007353"/>
    </source>
</evidence>
<dbReference type="InterPro" id="IPR011324">
    <property type="entry name" value="Cytotoxic_necrot_fac-like_cat"/>
</dbReference>
<evidence type="ECO:0000256" key="7">
    <source>
        <dbReference type="ARBA" id="ARBA00047989"/>
    </source>
</evidence>
<dbReference type="Proteomes" id="UP000178534">
    <property type="component" value="Unassembled WGS sequence"/>
</dbReference>
<comment type="caution">
    <text evidence="11">The sequence shown here is derived from an EMBL/GenBank/DDBJ whole genome shotgun (WGS) entry which is preliminary data.</text>
</comment>
<evidence type="ECO:0000256" key="3">
    <source>
        <dbReference type="ARBA" id="ARBA00022679"/>
    </source>
</evidence>
<proteinExistence type="inferred from homology"/>
<comment type="catalytic activity">
    <reaction evidence="1">
        <text>inosine + phosphate = alpha-D-ribose 1-phosphate + hypoxanthine</text>
        <dbReference type="Rhea" id="RHEA:27646"/>
        <dbReference type="ChEBI" id="CHEBI:17368"/>
        <dbReference type="ChEBI" id="CHEBI:17596"/>
        <dbReference type="ChEBI" id="CHEBI:43474"/>
        <dbReference type="ChEBI" id="CHEBI:57720"/>
        <dbReference type="EC" id="2.4.2.1"/>
    </reaction>
    <physiologicalReaction direction="left-to-right" evidence="1">
        <dbReference type="Rhea" id="RHEA:27647"/>
    </physiologicalReaction>
</comment>
<comment type="catalytic activity">
    <reaction evidence="7">
        <text>adenosine + H2O + H(+) = inosine + NH4(+)</text>
        <dbReference type="Rhea" id="RHEA:24408"/>
        <dbReference type="ChEBI" id="CHEBI:15377"/>
        <dbReference type="ChEBI" id="CHEBI:15378"/>
        <dbReference type="ChEBI" id="CHEBI:16335"/>
        <dbReference type="ChEBI" id="CHEBI:17596"/>
        <dbReference type="ChEBI" id="CHEBI:28938"/>
        <dbReference type="EC" id="3.5.4.4"/>
    </reaction>
    <physiologicalReaction direction="left-to-right" evidence="7">
        <dbReference type="Rhea" id="RHEA:24409"/>
    </physiologicalReaction>
</comment>
<keyword evidence="6" id="KW-0862">Zinc</keyword>
<dbReference type="GO" id="GO:0017061">
    <property type="term" value="F:S-methyl-5-thioadenosine phosphorylase activity"/>
    <property type="evidence" value="ECO:0007669"/>
    <property type="project" value="UniProtKB-EC"/>
</dbReference>
<evidence type="ECO:0000313" key="12">
    <source>
        <dbReference type="Proteomes" id="UP000178534"/>
    </source>
</evidence>
<dbReference type="PANTHER" id="PTHR30616">
    <property type="entry name" value="UNCHARACTERIZED PROTEIN YFIH"/>
    <property type="match status" value="1"/>
</dbReference>
<evidence type="ECO:0000256" key="6">
    <source>
        <dbReference type="ARBA" id="ARBA00022833"/>
    </source>
</evidence>
<dbReference type="PANTHER" id="PTHR30616:SF2">
    <property type="entry name" value="PURINE NUCLEOSIDE PHOSPHORYLASE LACC1"/>
    <property type="match status" value="1"/>
</dbReference>
<dbReference type="InterPro" id="IPR038371">
    <property type="entry name" value="Cu_polyphenol_OxRdtase_sf"/>
</dbReference>
<dbReference type="GO" id="GO:0016787">
    <property type="term" value="F:hydrolase activity"/>
    <property type="evidence" value="ECO:0007669"/>
    <property type="project" value="UniProtKB-KW"/>
</dbReference>